<evidence type="ECO:0000256" key="1">
    <source>
        <dbReference type="SAM" id="Phobius"/>
    </source>
</evidence>
<organism evidence="2 3">
    <name type="scientific">Candidatus Magasanikbacteria bacterium CG_4_9_14_3_um_filter_32_9</name>
    <dbReference type="NCBI Taxonomy" id="1974644"/>
    <lineage>
        <taxon>Bacteria</taxon>
        <taxon>Candidatus Magasanikiibacteriota</taxon>
    </lineage>
</organism>
<reference evidence="3" key="1">
    <citation type="submission" date="2017-09" db="EMBL/GenBank/DDBJ databases">
        <title>Depth-based differentiation of microbial function through sediment-hosted aquifers and enrichment of novel symbionts in the deep terrestrial subsurface.</title>
        <authorList>
            <person name="Probst A.J."/>
            <person name="Ladd B."/>
            <person name="Jarett J.K."/>
            <person name="Geller-Mcgrath D.E."/>
            <person name="Sieber C.M.K."/>
            <person name="Emerson J.B."/>
            <person name="Anantharaman K."/>
            <person name="Thomas B.C."/>
            <person name="Malmstrom R."/>
            <person name="Stieglmeier M."/>
            <person name="Klingl A."/>
            <person name="Woyke T."/>
            <person name="Ryan C.M."/>
            <person name="Banfield J.F."/>
        </authorList>
    </citation>
    <scope>NUCLEOTIDE SEQUENCE [LARGE SCALE GENOMIC DNA]</scope>
</reference>
<evidence type="ECO:0000313" key="2">
    <source>
        <dbReference type="EMBL" id="PJA89882.1"/>
    </source>
</evidence>
<gene>
    <name evidence="2" type="ORF">CO137_01820</name>
</gene>
<dbReference type="InterPro" id="IPR036249">
    <property type="entry name" value="Thioredoxin-like_sf"/>
</dbReference>
<keyword evidence="1" id="KW-0812">Transmembrane</keyword>
<proteinExistence type="predicted"/>
<dbReference type="SUPFAM" id="SSF52833">
    <property type="entry name" value="Thioredoxin-like"/>
    <property type="match status" value="1"/>
</dbReference>
<sequence>MTDTKKNTEELGVKKEPSCCDEKKEKKYNSPVFLANLRKNLTQTLIAFLGLAVAINIIVMTYFTVTVNKKLGEAIDITKPQEGKLTLIVPLNCPNCGDLTVEKKKFLAENVEITDDKILSADSEEAKNIINEFGLQRLPALVFQSEKEIKNQLVRAFKDDAQLDQEKTIVWEPKQPLYFDVNSNMVVGMVKAIYITDNSCTECYDVMSTQRSVFQQFGIVFASEKTVDISEVDGKNLLDKYKITSVPTIIMSPETKEYENLNSVWSKVGTIELDGAYVFRNLNAINVIYKDLATGEMILKQ</sequence>
<comment type="caution">
    <text evidence="2">The sequence shown here is derived from an EMBL/GenBank/DDBJ whole genome shotgun (WGS) entry which is preliminary data.</text>
</comment>
<protein>
    <recommendedName>
        <fullName evidence="4">Thioredoxin-like fold domain-containing protein</fullName>
    </recommendedName>
</protein>
<evidence type="ECO:0008006" key="4">
    <source>
        <dbReference type="Google" id="ProtNLM"/>
    </source>
</evidence>
<keyword evidence="1" id="KW-1133">Transmembrane helix</keyword>
<accession>A0A2M7Z747</accession>
<name>A0A2M7Z747_9BACT</name>
<dbReference type="EMBL" id="PFVJ01000040">
    <property type="protein sequence ID" value="PJA89882.1"/>
    <property type="molecule type" value="Genomic_DNA"/>
</dbReference>
<feature type="transmembrane region" description="Helical" evidence="1">
    <location>
        <begin position="45"/>
        <end position="65"/>
    </location>
</feature>
<keyword evidence="1" id="KW-0472">Membrane</keyword>
<dbReference type="Proteomes" id="UP000230843">
    <property type="component" value="Unassembled WGS sequence"/>
</dbReference>
<dbReference type="AlphaFoldDB" id="A0A2M7Z747"/>
<evidence type="ECO:0000313" key="3">
    <source>
        <dbReference type="Proteomes" id="UP000230843"/>
    </source>
</evidence>